<dbReference type="EC" id="2.3.1.20" evidence="4"/>
<evidence type="ECO:0000259" key="12">
    <source>
        <dbReference type="Pfam" id="PF03007"/>
    </source>
</evidence>
<dbReference type="InterPro" id="IPR045034">
    <property type="entry name" value="O-acyltransferase_WSD1-like"/>
</dbReference>
<evidence type="ECO:0000259" key="13">
    <source>
        <dbReference type="Pfam" id="PF06974"/>
    </source>
</evidence>
<proteinExistence type="inferred from homology"/>
<accession>A0ABU8RMC5</accession>
<evidence type="ECO:0000256" key="8">
    <source>
        <dbReference type="ARBA" id="ARBA00023098"/>
    </source>
</evidence>
<evidence type="ECO:0000313" key="15">
    <source>
        <dbReference type="Proteomes" id="UP001387100"/>
    </source>
</evidence>
<protein>
    <recommendedName>
        <fullName evidence="4">diacylglycerol O-acyltransferase</fullName>
        <ecNumber evidence="4">2.3.1.20</ecNumber>
    </recommendedName>
</protein>
<dbReference type="PANTHER" id="PTHR31650:SF1">
    <property type="entry name" value="WAX ESTER SYNTHASE_DIACYLGLYCEROL ACYLTRANSFERASE 4-RELATED"/>
    <property type="match status" value="1"/>
</dbReference>
<dbReference type="InterPro" id="IPR009721">
    <property type="entry name" value="O-acyltransferase_WSD1_C"/>
</dbReference>
<feature type="domain" description="O-acyltransferase WSD1-like N-terminal" evidence="12">
    <location>
        <begin position="5"/>
        <end position="261"/>
    </location>
</feature>
<evidence type="ECO:0000256" key="6">
    <source>
        <dbReference type="ARBA" id="ARBA00022679"/>
    </source>
</evidence>
<dbReference type="PANTHER" id="PTHR31650">
    <property type="entry name" value="O-ACYLTRANSFERASE (WSD1-LIKE) FAMILY PROTEIN"/>
    <property type="match status" value="1"/>
</dbReference>
<organism evidence="14 15">
    <name type="scientific">Pseudokineococcus basanitobsidens</name>
    <dbReference type="NCBI Taxonomy" id="1926649"/>
    <lineage>
        <taxon>Bacteria</taxon>
        <taxon>Bacillati</taxon>
        <taxon>Actinomycetota</taxon>
        <taxon>Actinomycetes</taxon>
        <taxon>Kineosporiales</taxon>
        <taxon>Kineosporiaceae</taxon>
        <taxon>Pseudokineococcus</taxon>
    </lineage>
</organism>
<comment type="pathway">
    <text evidence="2">Lipid metabolism.</text>
</comment>
<keyword evidence="8" id="KW-0443">Lipid metabolism</keyword>
<gene>
    <name evidence="14" type="ORF">WDZ17_12790</name>
</gene>
<evidence type="ECO:0000256" key="9">
    <source>
        <dbReference type="ARBA" id="ARBA00023315"/>
    </source>
</evidence>
<evidence type="ECO:0000256" key="3">
    <source>
        <dbReference type="ARBA" id="ARBA00009587"/>
    </source>
</evidence>
<evidence type="ECO:0000256" key="2">
    <source>
        <dbReference type="ARBA" id="ARBA00005189"/>
    </source>
</evidence>
<dbReference type="Pfam" id="PF06974">
    <property type="entry name" value="WS_DGAT_C"/>
    <property type="match status" value="1"/>
</dbReference>
<dbReference type="SUPFAM" id="SSF52777">
    <property type="entry name" value="CoA-dependent acyltransferases"/>
    <property type="match status" value="1"/>
</dbReference>
<dbReference type="Pfam" id="PF03007">
    <property type="entry name" value="WS_DGAT_cat"/>
    <property type="match status" value="1"/>
</dbReference>
<comment type="caution">
    <text evidence="14">The sequence shown here is derived from an EMBL/GenBank/DDBJ whole genome shotgun (WGS) entry which is preliminary data.</text>
</comment>
<dbReference type="Proteomes" id="UP001387100">
    <property type="component" value="Unassembled WGS sequence"/>
</dbReference>
<keyword evidence="15" id="KW-1185">Reference proteome</keyword>
<keyword evidence="6" id="KW-0808">Transferase</keyword>
<sequence length="506" mass="53018">MPDRLSALDASFLYLEESATVMHIGSVMVLEPPPEGFDVEALARSVGARTAYVPRYRQRVRTVPGHLANPVWVDDERFDLDFHVRRTALPRPGTREQLTELVARVQPRRLDRTRPLWEVYLVEGLAGGGLAVITKTHQAMVDGVAAVDLGQVLLDDAPSSGAPPGTTWRPAPEPSLVELVTGALVDAVRRPPQVLETVRAGAGDVRTAVRRASSTATGLLRAASSAAGPQGGPLDVVVGEQRRFAVVDTALEDYRAVRRAVSGAPRRRAGRGAAARDEPVPLVARTDLHDVVLAVLAGALRGWMLSRGLVLAPSAVVRTLVPLSVTAGDLDDGSAPDRGAGGRGGPPPATEVVGHLVDLPVGEPDPVVRLQRVSFGMRAPGEGRRVGARELAGLAGFAPPTLHSLGVRVAGSLSHRVFNLVVTNVPGPQHPLYVGPVRLAASYPVIPLAAGQGLAVGVTSYDGAVSYGLNADRDGLPDLDVLAECVTDALAELVDVTAGPPGGRPR</sequence>
<evidence type="ECO:0000256" key="7">
    <source>
        <dbReference type="ARBA" id="ARBA00022798"/>
    </source>
</evidence>
<evidence type="ECO:0000256" key="10">
    <source>
        <dbReference type="ARBA" id="ARBA00048109"/>
    </source>
</evidence>
<keyword evidence="9" id="KW-0012">Acyltransferase</keyword>
<feature type="region of interest" description="Disordered" evidence="11">
    <location>
        <begin position="328"/>
        <end position="348"/>
    </location>
</feature>
<dbReference type="InterPro" id="IPR004255">
    <property type="entry name" value="O-acyltransferase_WSD1_N"/>
</dbReference>
<evidence type="ECO:0000256" key="11">
    <source>
        <dbReference type="SAM" id="MobiDB-lite"/>
    </source>
</evidence>
<dbReference type="EMBL" id="JBBIAA010000017">
    <property type="protein sequence ID" value="MEJ5946168.1"/>
    <property type="molecule type" value="Genomic_DNA"/>
</dbReference>
<comment type="catalytic activity">
    <reaction evidence="10">
        <text>an acyl-CoA + a 1,2-diacyl-sn-glycerol = a triacyl-sn-glycerol + CoA</text>
        <dbReference type="Rhea" id="RHEA:10868"/>
        <dbReference type="ChEBI" id="CHEBI:17815"/>
        <dbReference type="ChEBI" id="CHEBI:57287"/>
        <dbReference type="ChEBI" id="CHEBI:58342"/>
        <dbReference type="ChEBI" id="CHEBI:64615"/>
        <dbReference type="EC" id="2.3.1.20"/>
    </reaction>
</comment>
<dbReference type="RefSeq" id="WP_339575551.1">
    <property type="nucleotide sequence ID" value="NZ_JBBIAA010000017.1"/>
</dbReference>
<name>A0ABU8RMC5_9ACTN</name>
<evidence type="ECO:0000256" key="1">
    <source>
        <dbReference type="ARBA" id="ARBA00004771"/>
    </source>
</evidence>
<comment type="similarity">
    <text evidence="3">Belongs to the long-chain O-acyltransferase family.</text>
</comment>
<comment type="pathway">
    <text evidence="1">Glycerolipid metabolism; triacylglycerol biosynthesis.</text>
</comment>
<keyword evidence="7" id="KW-0319">Glycerol metabolism</keyword>
<evidence type="ECO:0000256" key="5">
    <source>
        <dbReference type="ARBA" id="ARBA00022516"/>
    </source>
</evidence>
<keyword evidence="5" id="KW-0444">Lipid biosynthesis</keyword>
<evidence type="ECO:0000313" key="14">
    <source>
        <dbReference type="EMBL" id="MEJ5946168.1"/>
    </source>
</evidence>
<reference evidence="14 15" key="1">
    <citation type="journal article" date="2017" name="Int. J. Syst. Evol. Microbiol.">
        <title>Pseudokineococcus basanitobsidens sp. nov., isolated from volcanic rock.</title>
        <authorList>
            <person name="Lee D.W."/>
            <person name="Park M.Y."/>
            <person name="Kim J.J."/>
            <person name="Kim B.S."/>
        </authorList>
    </citation>
    <scope>NUCLEOTIDE SEQUENCE [LARGE SCALE GENOMIC DNA]</scope>
    <source>
        <strain evidence="14 15">DSM 103726</strain>
    </source>
</reference>
<feature type="domain" description="O-acyltransferase WSD1 C-terminal" evidence="13">
    <location>
        <begin position="356"/>
        <end position="493"/>
    </location>
</feature>
<evidence type="ECO:0000256" key="4">
    <source>
        <dbReference type="ARBA" id="ARBA00013244"/>
    </source>
</evidence>